<keyword evidence="6" id="KW-1185">Reference proteome</keyword>
<dbReference type="PANTHER" id="PTHR23026">
    <property type="entry name" value="NADPH NITROREDUCTASE"/>
    <property type="match status" value="1"/>
</dbReference>
<sequence length="222" mass="24868">MDSEPAFLSLDFQRLSPEEQTRRLEEFHARMQRRRSVRDFSDEPVPFHLIETAIRCAASAPSGANQQPWTFVVVGDVETKRQIRVAAEAEERESYAHRMPGEWLDALRPLGTDWRKPFLETAPYLIVVFRQDYGLAGAQKVKHYYVQESVGIAAGLLIAALHIAGLATLTHTPSPMGFLAAILGRPKNERACLLIPVGYPARDAKVPAIEKKQLSEVLVIKP</sequence>
<evidence type="ECO:0000313" key="6">
    <source>
        <dbReference type="Proteomes" id="UP000593892"/>
    </source>
</evidence>
<keyword evidence="2" id="KW-0288">FMN</keyword>
<dbReference type="RefSeq" id="WP_194449615.1">
    <property type="nucleotide sequence ID" value="NZ_CP063849.1"/>
</dbReference>
<dbReference type="Pfam" id="PF00881">
    <property type="entry name" value="Nitroreductase"/>
    <property type="match status" value="1"/>
</dbReference>
<gene>
    <name evidence="5" type="ORF">IRI77_35330</name>
</gene>
<dbReference type="InterPro" id="IPR000415">
    <property type="entry name" value="Nitroreductase-like"/>
</dbReference>
<evidence type="ECO:0000259" key="4">
    <source>
        <dbReference type="Pfam" id="PF00881"/>
    </source>
</evidence>
<keyword evidence="3" id="KW-0560">Oxidoreductase</keyword>
<reference evidence="5 6" key="1">
    <citation type="submission" date="2020-10" db="EMBL/GenBank/DDBJ databases">
        <title>Complete genome sequence of Paludibaculum fermentans P105T, a facultatively anaerobic acidobacterium capable of dissimilatory Fe(III) reduction.</title>
        <authorList>
            <person name="Dedysh S.N."/>
            <person name="Beletsky A.V."/>
            <person name="Kulichevskaya I.S."/>
            <person name="Mardanov A.V."/>
            <person name="Ravin N.V."/>
        </authorList>
    </citation>
    <scope>NUCLEOTIDE SEQUENCE [LARGE SCALE GENOMIC DNA]</scope>
    <source>
        <strain evidence="5 6">P105</strain>
    </source>
</reference>
<dbReference type="EMBL" id="CP063849">
    <property type="protein sequence ID" value="QOY87952.1"/>
    <property type="molecule type" value="Genomic_DNA"/>
</dbReference>
<feature type="domain" description="Nitroreductase" evidence="4">
    <location>
        <begin position="32"/>
        <end position="199"/>
    </location>
</feature>
<dbReference type="CDD" id="cd02144">
    <property type="entry name" value="iodotyrosine_dehalogenase"/>
    <property type="match status" value="1"/>
</dbReference>
<dbReference type="PANTHER" id="PTHR23026:SF90">
    <property type="entry name" value="IODOTYROSINE DEIODINASE 1"/>
    <property type="match status" value="1"/>
</dbReference>
<evidence type="ECO:0000313" key="5">
    <source>
        <dbReference type="EMBL" id="QOY87952.1"/>
    </source>
</evidence>
<dbReference type="GO" id="GO:0016491">
    <property type="term" value="F:oxidoreductase activity"/>
    <property type="evidence" value="ECO:0007669"/>
    <property type="project" value="UniProtKB-KW"/>
</dbReference>
<dbReference type="KEGG" id="pfer:IRI77_35330"/>
<name>A0A7S7SJD2_PALFE</name>
<dbReference type="Proteomes" id="UP000593892">
    <property type="component" value="Chromosome"/>
</dbReference>
<keyword evidence="1" id="KW-0285">Flavoprotein</keyword>
<accession>A0A7S7SJD2</accession>
<evidence type="ECO:0000256" key="3">
    <source>
        <dbReference type="ARBA" id="ARBA00023002"/>
    </source>
</evidence>
<dbReference type="Gene3D" id="3.40.109.10">
    <property type="entry name" value="NADH Oxidase"/>
    <property type="match status" value="1"/>
</dbReference>
<dbReference type="InterPro" id="IPR029479">
    <property type="entry name" value="Nitroreductase"/>
</dbReference>
<organism evidence="5 6">
    <name type="scientific">Paludibaculum fermentans</name>
    <dbReference type="NCBI Taxonomy" id="1473598"/>
    <lineage>
        <taxon>Bacteria</taxon>
        <taxon>Pseudomonadati</taxon>
        <taxon>Acidobacteriota</taxon>
        <taxon>Terriglobia</taxon>
        <taxon>Bryobacterales</taxon>
        <taxon>Bryobacteraceae</taxon>
        <taxon>Paludibaculum</taxon>
    </lineage>
</organism>
<protein>
    <submittedName>
        <fullName evidence="5">Nitroreductase family protein</fullName>
    </submittedName>
</protein>
<dbReference type="InterPro" id="IPR050627">
    <property type="entry name" value="Nitroreductase/BluB"/>
</dbReference>
<evidence type="ECO:0000256" key="2">
    <source>
        <dbReference type="ARBA" id="ARBA00022643"/>
    </source>
</evidence>
<dbReference type="AlphaFoldDB" id="A0A7S7SJD2"/>
<proteinExistence type="predicted"/>
<evidence type="ECO:0000256" key="1">
    <source>
        <dbReference type="ARBA" id="ARBA00022630"/>
    </source>
</evidence>
<dbReference type="SUPFAM" id="SSF55469">
    <property type="entry name" value="FMN-dependent nitroreductase-like"/>
    <property type="match status" value="1"/>
</dbReference>